<feature type="domain" description="Type I restriction modification DNA specificity" evidence="5">
    <location>
        <begin position="266"/>
        <end position="406"/>
    </location>
</feature>
<sequence length="436" mass="49016">MMGLSAYPAYVESEVEWLGTIPKGWRVGKFRHLFIESAETNGTIPVGDMLSVSGYRGIETKEYDDENRKRSDADLETYRVVRVGQLAVNTMWLNYAGLGVSTFEGHMSPAYRAYWIRPQLFGRYAHHLLRSSIYVNAYTGHLTGVRPNSLQMNRNTLMGWPIVVPPLVEQAQISDYLDRETGQIDALIAQQEQLVETLTERRQAVIAQAVTRGLDPTVEFKESEVPWFGRIPTHWLTPKVSLHFDVTLGKMLDVKRPHHSDDVLLPYVRAGNVHEAGLDLDDLNEMPFSPEEASSLTLRRGDLLVVEGGAVGVNQYLEDDLSGVSFQKTVNRVRPLDQASARFLGFVLDVIRYRGVIDMLCNKSTIAHLTADKLERIVFPQPPVDEQEKIVAHLREATARTDALIDKAGEVVEVLRERRQALINSAVTGKIDVRGL</sequence>
<dbReference type="PANTHER" id="PTHR43140:SF1">
    <property type="entry name" value="TYPE I RESTRICTION ENZYME ECOKI SPECIFICITY SUBUNIT"/>
    <property type="match status" value="1"/>
</dbReference>
<protein>
    <submittedName>
        <fullName evidence="6">Restriction endonuclease subunit S</fullName>
        <ecNumber evidence="6">3.1.21.-</ecNumber>
    </submittedName>
</protein>
<dbReference type="Gene3D" id="1.10.287.1120">
    <property type="entry name" value="Bipartite methylase S protein"/>
    <property type="match status" value="1"/>
</dbReference>
<proteinExistence type="inferred from homology"/>
<evidence type="ECO:0000313" key="7">
    <source>
        <dbReference type="Proteomes" id="UP001212421"/>
    </source>
</evidence>
<dbReference type="SUPFAM" id="SSF116734">
    <property type="entry name" value="DNA methylase specificity domain"/>
    <property type="match status" value="2"/>
</dbReference>
<dbReference type="EC" id="3.1.21.-" evidence="6"/>
<gene>
    <name evidence="6" type="ORF">KIV56_04580</name>
</gene>
<accession>A0ABY7NEK3</accession>
<keyword evidence="7" id="KW-1185">Reference proteome</keyword>
<comment type="similarity">
    <text evidence="1">Belongs to the type-I restriction system S methylase family.</text>
</comment>
<keyword evidence="6" id="KW-0255">Endonuclease</keyword>
<evidence type="ECO:0000259" key="5">
    <source>
        <dbReference type="Pfam" id="PF01420"/>
    </source>
</evidence>
<keyword evidence="3" id="KW-0238">DNA-binding</keyword>
<keyword evidence="2" id="KW-0680">Restriction system</keyword>
<keyword evidence="6" id="KW-0540">Nuclease</keyword>
<dbReference type="PANTHER" id="PTHR43140">
    <property type="entry name" value="TYPE-1 RESTRICTION ENZYME ECOKI SPECIFICITY PROTEIN"/>
    <property type="match status" value="1"/>
</dbReference>
<name>A0ABY7NEK3_9MICO</name>
<organism evidence="6 7">
    <name type="scientific">Cryobacterium breve</name>
    <dbReference type="NCBI Taxonomy" id="1259258"/>
    <lineage>
        <taxon>Bacteria</taxon>
        <taxon>Bacillati</taxon>
        <taxon>Actinomycetota</taxon>
        <taxon>Actinomycetes</taxon>
        <taxon>Micrococcales</taxon>
        <taxon>Microbacteriaceae</taxon>
        <taxon>Cryobacterium</taxon>
    </lineage>
</organism>
<evidence type="ECO:0000256" key="1">
    <source>
        <dbReference type="ARBA" id="ARBA00010923"/>
    </source>
</evidence>
<evidence type="ECO:0000256" key="4">
    <source>
        <dbReference type="ARBA" id="ARBA00038652"/>
    </source>
</evidence>
<dbReference type="Gene3D" id="3.90.220.20">
    <property type="entry name" value="DNA methylase specificity domains"/>
    <property type="match status" value="2"/>
</dbReference>
<dbReference type="InterPro" id="IPR000055">
    <property type="entry name" value="Restrct_endonuc_typeI_TRD"/>
</dbReference>
<dbReference type="Proteomes" id="UP001212421">
    <property type="component" value="Chromosome"/>
</dbReference>
<dbReference type="InterPro" id="IPR044946">
    <property type="entry name" value="Restrct_endonuc_typeI_TRD_sf"/>
</dbReference>
<dbReference type="GO" id="GO:0004519">
    <property type="term" value="F:endonuclease activity"/>
    <property type="evidence" value="ECO:0007669"/>
    <property type="project" value="UniProtKB-KW"/>
</dbReference>
<dbReference type="InterPro" id="IPR051212">
    <property type="entry name" value="Type-I_RE_S_subunit"/>
</dbReference>
<evidence type="ECO:0000256" key="3">
    <source>
        <dbReference type="ARBA" id="ARBA00023125"/>
    </source>
</evidence>
<keyword evidence="6" id="KW-0378">Hydrolase</keyword>
<evidence type="ECO:0000256" key="2">
    <source>
        <dbReference type="ARBA" id="ARBA00022747"/>
    </source>
</evidence>
<comment type="subunit">
    <text evidence="4">The methyltransferase is composed of M and S polypeptides.</text>
</comment>
<reference evidence="6 7" key="1">
    <citation type="submission" date="2021-05" db="EMBL/GenBank/DDBJ databases">
        <authorList>
            <person name="Kumar R."/>
            <person name="Kumar A."/>
            <person name="Mukhia S."/>
        </authorList>
    </citation>
    <scope>NUCLEOTIDE SEQUENCE [LARGE SCALE GENOMIC DNA]</scope>
    <source>
        <strain evidence="6 7">ERMR7:08</strain>
    </source>
</reference>
<evidence type="ECO:0000313" key="6">
    <source>
        <dbReference type="EMBL" id="WBM80679.1"/>
    </source>
</evidence>
<dbReference type="Pfam" id="PF01420">
    <property type="entry name" value="Methylase_S"/>
    <property type="match status" value="1"/>
</dbReference>
<dbReference type="GO" id="GO:0016787">
    <property type="term" value="F:hydrolase activity"/>
    <property type="evidence" value="ECO:0007669"/>
    <property type="project" value="UniProtKB-KW"/>
</dbReference>
<dbReference type="EMBL" id="CP075584">
    <property type="protein sequence ID" value="WBM80679.1"/>
    <property type="molecule type" value="Genomic_DNA"/>
</dbReference>